<feature type="transmembrane region" description="Helical" evidence="1">
    <location>
        <begin position="12"/>
        <end position="35"/>
    </location>
</feature>
<gene>
    <name evidence="3" type="ORF">PXH66_14530</name>
</gene>
<feature type="transmembrane region" description="Helical" evidence="1">
    <location>
        <begin position="164"/>
        <end position="183"/>
    </location>
</feature>
<proteinExistence type="predicted"/>
<dbReference type="PANTHER" id="PTHR42208">
    <property type="entry name" value="HEAVY METAL TRANSPORTER-RELATED"/>
    <property type="match status" value="1"/>
</dbReference>
<feature type="transmembrane region" description="Helical" evidence="1">
    <location>
        <begin position="129"/>
        <end position="152"/>
    </location>
</feature>
<keyword evidence="1" id="KW-0472">Membrane</keyword>
<dbReference type="PANTHER" id="PTHR42208:SF1">
    <property type="entry name" value="HEAVY METAL TRANSPORTER"/>
    <property type="match status" value="1"/>
</dbReference>
<accession>A0AAE9ZVF4</accession>
<feature type="transmembrane region" description="Helical" evidence="1">
    <location>
        <begin position="195"/>
        <end position="214"/>
    </location>
</feature>
<keyword evidence="1" id="KW-1133">Transmembrane helix</keyword>
<feature type="transmembrane region" description="Helical" evidence="1">
    <location>
        <begin position="56"/>
        <end position="76"/>
    </location>
</feature>
<dbReference type="EMBL" id="CP119075">
    <property type="protein sequence ID" value="WED63550.1"/>
    <property type="molecule type" value="Genomic_DNA"/>
</dbReference>
<name>A0AAE9ZVF4_9BACT</name>
<evidence type="ECO:0000259" key="2">
    <source>
        <dbReference type="Pfam" id="PF13386"/>
    </source>
</evidence>
<evidence type="ECO:0000256" key="1">
    <source>
        <dbReference type="SAM" id="Phobius"/>
    </source>
</evidence>
<keyword evidence="1" id="KW-0812">Transmembrane</keyword>
<reference evidence="3" key="1">
    <citation type="submission" date="2023-03" db="EMBL/GenBank/DDBJ databases">
        <title>Lomoglobus Profundus gen. nov., sp. nov., a novel member of the phylum Verrucomicrobia, isolated from deep-marine sediment of South China Sea.</title>
        <authorList>
            <person name="Ahmad T."/>
            <person name="Ishaq S.E."/>
            <person name="Wang F."/>
        </authorList>
    </citation>
    <scope>NUCLEOTIDE SEQUENCE</scope>
    <source>
        <strain evidence="3">LMO-M01</strain>
    </source>
</reference>
<feature type="domain" description="Urease accessory protein UreH-like transmembrane" evidence="2">
    <location>
        <begin position="11"/>
        <end position="207"/>
    </location>
</feature>
<dbReference type="Proteomes" id="UP001218638">
    <property type="component" value="Chromosome"/>
</dbReference>
<evidence type="ECO:0000313" key="4">
    <source>
        <dbReference type="Proteomes" id="UP001218638"/>
    </source>
</evidence>
<dbReference type="InterPro" id="IPR039447">
    <property type="entry name" value="UreH-like_TM_dom"/>
</dbReference>
<keyword evidence="4" id="KW-1185">Reference proteome</keyword>
<protein>
    <submittedName>
        <fullName evidence="3">Sulfite exporter TauE/SafE family protein</fullName>
    </submittedName>
</protein>
<organism evidence="3 4">
    <name type="scientific">Synoicihabitans lomoniglobus</name>
    <dbReference type="NCBI Taxonomy" id="2909285"/>
    <lineage>
        <taxon>Bacteria</taxon>
        <taxon>Pseudomonadati</taxon>
        <taxon>Verrucomicrobiota</taxon>
        <taxon>Opitutia</taxon>
        <taxon>Opitutales</taxon>
        <taxon>Opitutaceae</taxon>
        <taxon>Synoicihabitans</taxon>
    </lineage>
</organism>
<feature type="transmembrane region" description="Helical" evidence="1">
    <location>
        <begin position="82"/>
        <end position="100"/>
    </location>
</feature>
<dbReference type="AlphaFoldDB" id="A0AAE9ZVF4"/>
<evidence type="ECO:0000313" key="3">
    <source>
        <dbReference type="EMBL" id="WED63550.1"/>
    </source>
</evidence>
<dbReference type="RefSeq" id="WP_330929758.1">
    <property type="nucleotide sequence ID" value="NZ_CP119075.1"/>
</dbReference>
<dbReference type="Pfam" id="PF13386">
    <property type="entry name" value="DsbD_2"/>
    <property type="match status" value="1"/>
</dbReference>
<dbReference type="KEGG" id="slom:PXH66_14530"/>
<sequence length="231" mass="24992">MDLAAINTPTAALLAGLVTSLHCAGMCGPLACMLGPTKGDRADATTINTIYHVSRLAGYTTLGVIAGAMGMVPRAFFSETVVRWLPWLLVVFFVLVALRIDHRLPRIVWLARWSLKIQARLRSRPRVQVAAAMGALTPLLPCGPLYFLVTLAAMTGSALRGAEFMLAFGIGTVPLLWLAQTQFGWLRRHLSPVGLARFQTGLAVVAALVISWRLRATLGFDGPSVDQFLCH</sequence>